<comment type="similarity">
    <text evidence="1">Belongs to the GerABKA family.</text>
</comment>
<accession>A0A1M6P3V7</accession>
<proteinExistence type="inferred from homology"/>
<evidence type="ECO:0000256" key="3">
    <source>
        <dbReference type="SAM" id="MobiDB-lite"/>
    </source>
</evidence>
<dbReference type="GO" id="GO:0009847">
    <property type="term" value="P:spore germination"/>
    <property type="evidence" value="ECO:0007669"/>
    <property type="project" value="InterPro"/>
</dbReference>
<evidence type="ECO:0000313" key="5">
    <source>
        <dbReference type="EMBL" id="SHK02611.1"/>
    </source>
</evidence>
<name>A0A1M6P3V7_9BACL</name>
<evidence type="ECO:0000256" key="2">
    <source>
        <dbReference type="ARBA" id="ARBA00023136"/>
    </source>
</evidence>
<feature type="compositionally biased region" description="Low complexity" evidence="3">
    <location>
        <begin position="27"/>
        <end position="48"/>
    </location>
</feature>
<dbReference type="GO" id="GO:0016020">
    <property type="term" value="C:membrane"/>
    <property type="evidence" value="ECO:0007669"/>
    <property type="project" value="InterPro"/>
</dbReference>
<dbReference type="STRING" id="1830138.SAMN05443507_10780"/>
<organism evidence="5 6">
    <name type="scientific">Alicyclobacillus tolerans</name>
    <dbReference type="NCBI Taxonomy" id="90970"/>
    <lineage>
        <taxon>Bacteria</taxon>
        <taxon>Bacillati</taxon>
        <taxon>Bacillota</taxon>
        <taxon>Bacilli</taxon>
        <taxon>Bacillales</taxon>
        <taxon>Alicyclobacillaceae</taxon>
        <taxon>Alicyclobacillus</taxon>
    </lineage>
</organism>
<reference evidence="6" key="1">
    <citation type="submission" date="2016-11" db="EMBL/GenBank/DDBJ databases">
        <authorList>
            <person name="Varghese N."/>
            <person name="Submissions S."/>
        </authorList>
    </citation>
    <scope>NUCLEOTIDE SEQUENCE [LARGE SCALE GENOMIC DNA]</scope>
    <source>
        <strain evidence="6">USBA-503</strain>
    </source>
</reference>
<dbReference type="Pfam" id="PF03323">
    <property type="entry name" value="GerA"/>
    <property type="match status" value="1"/>
</dbReference>
<evidence type="ECO:0000256" key="1">
    <source>
        <dbReference type="ARBA" id="ARBA00005278"/>
    </source>
</evidence>
<gene>
    <name evidence="5" type="ORF">SAMN05443507_10780</name>
</gene>
<keyword evidence="6" id="KW-1185">Reference proteome</keyword>
<dbReference type="PIRSF" id="PIRSF005690">
    <property type="entry name" value="GerBA"/>
    <property type="match status" value="1"/>
</dbReference>
<dbReference type="EMBL" id="FRAF01000007">
    <property type="protein sequence ID" value="SHK02611.1"/>
    <property type="molecule type" value="Genomic_DNA"/>
</dbReference>
<feature type="region of interest" description="Disordered" evidence="3">
    <location>
        <begin position="582"/>
        <end position="602"/>
    </location>
</feature>
<dbReference type="PANTHER" id="PTHR22550:SF5">
    <property type="entry name" value="LEUCINE ZIPPER PROTEIN 4"/>
    <property type="match status" value="1"/>
</dbReference>
<feature type="transmembrane region" description="Helical" evidence="4">
    <location>
        <begin position="339"/>
        <end position="360"/>
    </location>
</feature>
<keyword evidence="4" id="KW-0812">Transmembrane</keyword>
<dbReference type="InterPro" id="IPR004995">
    <property type="entry name" value="Spore_Ger"/>
</dbReference>
<feature type="region of interest" description="Disordered" evidence="3">
    <location>
        <begin position="27"/>
        <end position="59"/>
    </location>
</feature>
<dbReference type="RefSeq" id="WP_238413631.1">
    <property type="nucleotide sequence ID" value="NZ_FRAF01000007.1"/>
</dbReference>
<dbReference type="PANTHER" id="PTHR22550">
    <property type="entry name" value="SPORE GERMINATION PROTEIN"/>
    <property type="match status" value="1"/>
</dbReference>
<feature type="transmembrane region" description="Helical" evidence="4">
    <location>
        <begin position="381"/>
        <end position="400"/>
    </location>
</feature>
<evidence type="ECO:0000256" key="4">
    <source>
        <dbReference type="SAM" id="Phobius"/>
    </source>
</evidence>
<feature type="transmembrane region" description="Helical" evidence="4">
    <location>
        <begin position="470"/>
        <end position="491"/>
    </location>
</feature>
<dbReference type="AlphaFoldDB" id="A0A1M6P3V7"/>
<keyword evidence="2 4" id="KW-0472">Membrane</keyword>
<feature type="transmembrane region" description="Helical" evidence="4">
    <location>
        <begin position="445"/>
        <end position="464"/>
    </location>
</feature>
<feature type="transmembrane region" description="Helical" evidence="4">
    <location>
        <begin position="503"/>
        <end position="526"/>
    </location>
</feature>
<sequence length="602" mass="66414">MALKFPLWLRKLLIVDDSVMDETFTLNESSRSSNGENNSESSNSTTGSFLPLGHKGGSTVRPRALREYIKQSAQEYDVSVEHMASYDDEQIPAHLEECKDKLKSTFHLDINKDVVVREFTIGVRRPWKAFAVFVDGMADKNIINTHILQPLMILTHIPEDDSKKRMDAIAERLLPGNQVEAINEWTDLVNAVLAGSTVVLVDGCDAALTVETKGWEHRTVGTALTENVVRGPHNGFTESFRANTGLVRSILRSEHLVTDILSIGKLAPTDIGVMWIEGLTNPELVEEVKKRIKAIEVDYLPDSGLLEQFLDDKPNLLIPQVFSTERPDRIASLLVEGHVAIFVGNSPFVLAVPVVLWTMVQTSEDAYLRFPFGAFLRGLRWIALVVALLLPGMYVAVTNYHPEMIPTDLMLAIAGSREQVPFPVVVEILLMEFAIELIREAGIRIPSVIGPTIGIVGALIIGQAAVQAGIVSPLLVIVVATTALASFTIPNYNLSLAVRVARFVFLIAGAFLGFYGIAILGIVYLVRLTVQKSFGVPLLAPVAPSMGGSPDVLVRGYVFQMNRRPDYLKPLKRWRQSPITRPWSAETRPVPNLTKSNKKSKS</sequence>
<keyword evidence="4" id="KW-1133">Transmembrane helix</keyword>
<dbReference type="Proteomes" id="UP000184016">
    <property type="component" value="Unassembled WGS sequence"/>
</dbReference>
<dbReference type="InterPro" id="IPR050768">
    <property type="entry name" value="UPF0353/GerABKA_families"/>
</dbReference>
<protein>
    <submittedName>
        <fullName evidence="5">Spore germination protein KA</fullName>
    </submittedName>
</protein>
<evidence type="ECO:0000313" key="6">
    <source>
        <dbReference type="Proteomes" id="UP000184016"/>
    </source>
</evidence>